<evidence type="ECO:0000313" key="2">
    <source>
        <dbReference type="EMBL" id="PZM15518.1"/>
    </source>
</evidence>
<accession>A0A2W4CXJ8</accession>
<dbReference type="EMBL" id="PCDP01000019">
    <property type="protein sequence ID" value="PZM15518.1"/>
    <property type="molecule type" value="Genomic_DNA"/>
</dbReference>
<keyword evidence="3" id="KW-1185">Reference proteome</keyword>
<evidence type="ECO:0000313" key="3">
    <source>
        <dbReference type="Proteomes" id="UP000248925"/>
    </source>
</evidence>
<dbReference type="AlphaFoldDB" id="A0A2W4CXJ8"/>
<name>A0A2W4CXJ8_9HYPH</name>
<organism evidence="2 3">
    <name type="scientific">Rhizobium tubonense</name>
    <dbReference type="NCBI Taxonomy" id="484088"/>
    <lineage>
        <taxon>Bacteria</taxon>
        <taxon>Pseudomonadati</taxon>
        <taxon>Pseudomonadota</taxon>
        <taxon>Alphaproteobacteria</taxon>
        <taxon>Hyphomicrobiales</taxon>
        <taxon>Rhizobiaceae</taxon>
        <taxon>Rhizobium/Agrobacterium group</taxon>
        <taxon>Rhizobium</taxon>
    </lineage>
</organism>
<dbReference type="Proteomes" id="UP000248925">
    <property type="component" value="Unassembled WGS sequence"/>
</dbReference>
<reference evidence="2 3" key="1">
    <citation type="journal article" date="2018" name="Sci. Rep.">
        <title>Rhizobium tumorigenes sp. nov., a novel plant tumorigenic bacterium isolated from cane gall tumors on thornless blackberry.</title>
        <authorList>
            <person name="Kuzmanovi N."/>
            <person name="Smalla K."/>
            <person name="Gronow S."/>
            <person name="PuBawska J."/>
        </authorList>
    </citation>
    <scope>NUCLEOTIDE SEQUENCE [LARGE SCALE GENOMIC DNA]</scope>
    <source>
        <strain evidence="2 3">CCBAU 85046</strain>
    </source>
</reference>
<comment type="caution">
    <text evidence="2">The sequence shown here is derived from an EMBL/GenBank/DDBJ whole genome shotgun (WGS) entry which is preliminary data.</text>
</comment>
<proteinExistence type="predicted"/>
<feature type="region of interest" description="Disordered" evidence="1">
    <location>
        <begin position="1"/>
        <end position="29"/>
    </location>
</feature>
<evidence type="ECO:0000256" key="1">
    <source>
        <dbReference type="SAM" id="MobiDB-lite"/>
    </source>
</evidence>
<protein>
    <submittedName>
        <fullName evidence="2">Uncharacterized protein</fullName>
    </submittedName>
</protein>
<sequence length="68" mass="7545">MPQTGSINRKGIEMTDETSPTRKSLAGLGDMLKKQEKAVVAIKPDKTTETIETPQYTITYRKRAFGEG</sequence>
<gene>
    <name evidence="2" type="ORF">CPY51_06730</name>
</gene>